<feature type="compositionally biased region" description="Basic and acidic residues" evidence="1">
    <location>
        <begin position="154"/>
        <end position="163"/>
    </location>
</feature>
<organism evidence="2 3">
    <name type="scientific">Amniculicola lignicola CBS 123094</name>
    <dbReference type="NCBI Taxonomy" id="1392246"/>
    <lineage>
        <taxon>Eukaryota</taxon>
        <taxon>Fungi</taxon>
        <taxon>Dikarya</taxon>
        <taxon>Ascomycota</taxon>
        <taxon>Pezizomycotina</taxon>
        <taxon>Dothideomycetes</taxon>
        <taxon>Pleosporomycetidae</taxon>
        <taxon>Pleosporales</taxon>
        <taxon>Amniculicolaceae</taxon>
        <taxon>Amniculicola</taxon>
    </lineage>
</organism>
<feature type="compositionally biased region" description="Polar residues" evidence="1">
    <location>
        <begin position="605"/>
        <end position="622"/>
    </location>
</feature>
<feature type="region of interest" description="Disordered" evidence="1">
    <location>
        <begin position="1"/>
        <end position="228"/>
    </location>
</feature>
<feature type="region of interest" description="Disordered" evidence="1">
    <location>
        <begin position="417"/>
        <end position="622"/>
    </location>
</feature>
<feature type="compositionally biased region" description="Basic residues" evidence="1">
    <location>
        <begin position="1"/>
        <end position="10"/>
    </location>
</feature>
<evidence type="ECO:0000313" key="2">
    <source>
        <dbReference type="EMBL" id="KAF2004746.1"/>
    </source>
</evidence>
<feature type="compositionally biased region" description="Low complexity" evidence="1">
    <location>
        <begin position="523"/>
        <end position="537"/>
    </location>
</feature>
<proteinExistence type="predicted"/>
<evidence type="ECO:0000313" key="3">
    <source>
        <dbReference type="Proteomes" id="UP000799779"/>
    </source>
</evidence>
<keyword evidence="3" id="KW-1185">Reference proteome</keyword>
<sequence>MPPRHSTRTRRPPERYQGDGTYISSPIESGPDNPSPPHSRSLVSSTVDLDHGKGDAIPTATMQKTENVEQGNDSLVRQPSAGERLSLLDIASPQSSSPLQSLRSSQLSSPTSLYTRPQLGTPTRKMANIKMTGLPPKRKDKNDARSRSKRANKKRQEPRRDGASDPDFEITDASPQPERALQHEQPVLQLRPKSLYRDATFESDPDRLPAAFPSEDSKPPVSQKDPGYRGRIATHELMEDRFGKNATEASKARSKKDVAMMWDCVHFPTGLSAIERAWYQQVKAMMPSRVDDESAVIMLSSLYWSMSGLLINTIHTETSDLYPLNTYLAVRKLLNVNQRNLQKIIDKNTEAFDDEVPEHLTELLARAKQKDPNATVDPDTPTMPALDRTIRYLKKNDLPASLLGEWMYYSAPGSAPTMKSAGVATSVQSGPRFGHSSGPQPATMVPNEARNGAVSSAKSPPEPNPLLATTQKMRSLADTLHSSQQVQPAEKAASAVRHQPPERPAATTTVHSALLGRPVNVLSASSASAPRRPQPQQLYASSASPQARPGTAVHSALLGRPVSLLSRPPTPAASKQTQPKAQYRPHPPSFYADTPPSCLPPHSYTYRNTSQQSTSQPARTDSPLLASTNMATANRPSRPIQEQDMALEQNIRMVMTCRCKFEFCWESLAPWGSCGLQSTGDHLESCPFRNQLVGINPTTIFGNNLEEAIRQECELTAARL</sequence>
<feature type="compositionally biased region" description="Low complexity" evidence="1">
    <location>
        <begin position="92"/>
        <end position="113"/>
    </location>
</feature>
<dbReference type="OrthoDB" id="3801597at2759"/>
<evidence type="ECO:0000256" key="1">
    <source>
        <dbReference type="SAM" id="MobiDB-lite"/>
    </source>
</evidence>
<reference evidence="2" key="1">
    <citation type="journal article" date="2020" name="Stud. Mycol.">
        <title>101 Dothideomycetes genomes: a test case for predicting lifestyles and emergence of pathogens.</title>
        <authorList>
            <person name="Haridas S."/>
            <person name="Albert R."/>
            <person name="Binder M."/>
            <person name="Bloem J."/>
            <person name="Labutti K."/>
            <person name="Salamov A."/>
            <person name="Andreopoulos B."/>
            <person name="Baker S."/>
            <person name="Barry K."/>
            <person name="Bills G."/>
            <person name="Bluhm B."/>
            <person name="Cannon C."/>
            <person name="Castanera R."/>
            <person name="Culley D."/>
            <person name="Daum C."/>
            <person name="Ezra D."/>
            <person name="Gonzalez J."/>
            <person name="Henrissat B."/>
            <person name="Kuo A."/>
            <person name="Liang C."/>
            <person name="Lipzen A."/>
            <person name="Lutzoni F."/>
            <person name="Magnuson J."/>
            <person name="Mondo S."/>
            <person name="Nolan M."/>
            <person name="Ohm R."/>
            <person name="Pangilinan J."/>
            <person name="Park H.-J."/>
            <person name="Ramirez L."/>
            <person name="Alfaro M."/>
            <person name="Sun H."/>
            <person name="Tritt A."/>
            <person name="Yoshinaga Y."/>
            <person name="Zwiers L.-H."/>
            <person name="Turgeon B."/>
            <person name="Goodwin S."/>
            <person name="Spatafora J."/>
            <person name="Crous P."/>
            <person name="Grigoriev I."/>
        </authorList>
    </citation>
    <scope>NUCLEOTIDE SEQUENCE</scope>
    <source>
        <strain evidence="2">CBS 123094</strain>
    </source>
</reference>
<gene>
    <name evidence="2" type="ORF">P154DRAFT_586350</name>
</gene>
<name>A0A6A5X218_9PLEO</name>
<feature type="compositionally biased region" description="Polar residues" evidence="1">
    <location>
        <begin position="60"/>
        <end position="77"/>
    </location>
</feature>
<feature type="compositionally biased region" description="Basic and acidic residues" evidence="1">
    <location>
        <begin position="195"/>
        <end position="207"/>
    </location>
</feature>
<dbReference type="Gene3D" id="1.20.120.1750">
    <property type="match status" value="1"/>
</dbReference>
<dbReference type="AlphaFoldDB" id="A0A6A5X218"/>
<dbReference type="EMBL" id="ML977566">
    <property type="protein sequence ID" value="KAF2004746.1"/>
    <property type="molecule type" value="Genomic_DNA"/>
</dbReference>
<dbReference type="Proteomes" id="UP000799779">
    <property type="component" value="Unassembled WGS sequence"/>
</dbReference>
<protein>
    <submittedName>
        <fullName evidence="2">Uncharacterized protein</fullName>
    </submittedName>
</protein>
<accession>A0A6A5X218</accession>